<evidence type="ECO:0000256" key="11">
    <source>
        <dbReference type="ARBA" id="ARBA00022840"/>
    </source>
</evidence>
<dbReference type="SUPFAM" id="SSF56784">
    <property type="entry name" value="HAD-like"/>
    <property type="match status" value="1"/>
</dbReference>
<keyword evidence="10" id="KW-0547">Nucleotide-binding</keyword>
<dbReference type="InterPro" id="IPR001757">
    <property type="entry name" value="P_typ_ATPase"/>
</dbReference>
<dbReference type="InterPro" id="IPR008250">
    <property type="entry name" value="ATPase_P-typ_transduc_dom_A_sf"/>
</dbReference>
<evidence type="ECO:0000256" key="2">
    <source>
        <dbReference type="ARBA" id="ARBA00004429"/>
    </source>
</evidence>
<dbReference type="InterPro" id="IPR006068">
    <property type="entry name" value="ATPase_P-typ_cation-transptr_C"/>
</dbReference>
<comment type="subcellular location">
    <subcellularLocation>
        <location evidence="2">Cell inner membrane</location>
        <topology evidence="2">Multi-pass membrane protein</topology>
    </subcellularLocation>
</comment>
<dbReference type="Gene3D" id="3.40.50.1000">
    <property type="entry name" value="HAD superfamily/HAD-like"/>
    <property type="match status" value="1"/>
</dbReference>
<keyword evidence="9 20" id="KW-0812">Transmembrane</keyword>
<dbReference type="PANTHER" id="PTHR42861">
    <property type="entry name" value="CALCIUM-TRANSPORTING ATPASE"/>
    <property type="match status" value="1"/>
</dbReference>
<dbReference type="SFLD" id="SFLDS00003">
    <property type="entry name" value="Haloacid_Dehalogenase"/>
    <property type="match status" value="1"/>
</dbReference>
<feature type="region of interest" description="Disordered" evidence="19">
    <location>
        <begin position="208"/>
        <end position="237"/>
    </location>
</feature>
<evidence type="ECO:0000313" key="23">
    <source>
        <dbReference type="Proteomes" id="UP001494902"/>
    </source>
</evidence>
<evidence type="ECO:0000256" key="19">
    <source>
        <dbReference type="SAM" id="MobiDB-lite"/>
    </source>
</evidence>
<sequence length="920" mass="96382">MDRTHEAGTAASGTRGTAGRRPVPPAAPGEPALRAHADADAFALLRGLETSRRGLTESAAALRLSAHGENVPAADRRRTAGTRLRQALASPFTGLMTVLGALLAVAGSPASAALVLLVAALGIGLRLWHEVRTERHARVLRARVGSTVTVRRRPAPGSAPRESEVPPADLVPGDVVLLRAGDPVPADARLLRSRDLLVDQSSLSGELLPARKCPPAPRTVPAPRRARHRGGGAAPVTAPPVTALGSVLLAGSTVTRGEATAVVLATGVRTHAEELGRRAHRPRPASAVDRGVRSVSWTLVRCMLVAAPLVLVVNGTVSGDTQQALLFAVAVTVGLTPELLPLIVGTTLLRGAARLRETGVLVTRPDAIHDLGAIDVACLDKTGTLTEDRVVFTHSVDLDGRPDPGPGDAAAVAVRFQSVPRDGIDDALAGAGRDDSAMLAGALLSPVDELPFDHERRRAAVVLRDAHEPGELVIVRGDPDTVLPRCTRVLRDGERVELTRSLRAIAADTADGHRARGMRVVAVATRRVPARPGPRRALTVLGSAPDPEPERDLVLLGFVGLVDPVRASAAAAVERFAGQGVAVKVLTGDDPRVAEQVCARAGIAVDGLLDGPALDALDDVALARAVDRTTVFARLGPLQKERVVTALQARGHTVGFLGDGVNDVGALRTADVGIGVDGAVPAARAAADIVLTERGPDVLVGAVEEGRRTLGRATRYLTVTAALNVGNALSVVVASAVLPFLPLLPSQLVLQSVLFSVAALSLSFDRVEPGWTARPRRWDTRGMLRFMAVFGPLSSAFDLLTFWAVWRWLGLDTPQEQAVFQAVWFMEGVLSQVLVLLLLRTRAGRPARAVVVTVALVVAVGVALPFTPLAPIFGMAVPPPTVWPLLAAVVPPFLLCAAATRSLYLHHVLGVERPADRSST</sequence>
<evidence type="ECO:0000256" key="7">
    <source>
        <dbReference type="ARBA" id="ARBA00022519"/>
    </source>
</evidence>
<keyword evidence="12" id="KW-0460">Magnesium</keyword>
<comment type="similarity">
    <text evidence="3">Belongs to the cation transport ATPase (P-type) (TC 3.A.3) family. Type IIIB subfamily.</text>
</comment>
<dbReference type="InterPro" id="IPR006415">
    <property type="entry name" value="P-type_ATPase_IIIB"/>
</dbReference>
<evidence type="ECO:0000256" key="20">
    <source>
        <dbReference type="SAM" id="Phobius"/>
    </source>
</evidence>
<evidence type="ECO:0000259" key="21">
    <source>
        <dbReference type="SMART" id="SM00831"/>
    </source>
</evidence>
<evidence type="ECO:0000313" key="22">
    <source>
        <dbReference type="EMBL" id="MEQ3553298.1"/>
    </source>
</evidence>
<dbReference type="InterPro" id="IPR036412">
    <property type="entry name" value="HAD-like_sf"/>
</dbReference>
<dbReference type="Pfam" id="PF00689">
    <property type="entry name" value="Cation_ATPase_C"/>
    <property type="match status" value="1"/>
</dbReference>
<organism evidence="22 23">
    <name type="scientific">Pseudonocardia nematodicida</name>
    <dbReference type="NCBI Taxonomy" id="1206997"/>
    <lineage>
        <taxon>Bacteria</taxon>
        <taxon>Bacillati</taxon>
        <taxon>Actinomycetota</taxon>
        <taxon>Actinomycetes</taxon>
        <taxon>Pseudonocardiales</taxon>
        <taxon>Pseudonocardiaceae</taxon>
        <taxon>Pseudonocardia</taxon>
    </lineage>
</organism>
<feature type="transmembrane region" description="Helical" evidence="20">
    <location>
        <begin position="784"/>
        <end position="806"/>
    </location>
</feature>
<evidence type="ECO:0000256" key="4">
    <source>
        <dbReference type="ARBA" id="ARBA00012786"/>
    </source>
</evidence>
<keyword evidence="6" id="KW-1003">Cell membrane</keyword>
<dbReference type="EC" id="7.2.2.14" evidence="4"/>
<evidence type="ECO:0000256" key="10">
    <source>
        <dbReference type="ARBA" id="ARBA00022741"/>
    </source>
</evidence>
<feature type="transmembrane region" description="Helical" evidence="20">
    <location>
        <begin position="851"/>
        <end position="876"/>
    </location>
</feature>
<dbReference type="RefSeq" id="WP_349300369.1">
    <property type="nucleotide sequence ID" value="NZ_JBEDNQ010000010.1"/>
</dbReference>
<evidence type="ECO:0000256" key="13">
    <source>
        <dbReference type="ARBA" id="ARBA00022967"/>
    </source>
</evidence>
<feature type="transmembrane region" description="Helical" evidence="20">
    <location>
        <begin position="299"/>
        <end position="318"/>
    </location>
</feature>
<evidence type="ECO:0000256" key="16">
    <source>
        <dbReference type="ARBA" id="ARBA00029806"/>
    </source>
</evidence>
<dbReference type="InterPro" id="IPR004014">
    <property type="entry name" value="ATPase_P-typ_cation-transptr_N"/>
</dbReference>
<feature type="transmembrane region" description="Helical" evidence="20">
    <location>
        <begin position="87"/>
        <end position="106"/>
    </location>
</feature>
<evidence type="ECO:0000256" key="8">
    <source>
        <dbReference type="ARBA" id="ARBA00022553"/>
    </source>
</evidence>
<comment type="function">
    <text evidence="1">Mediates magnesium influx to the cytosol.</text>
</comment>
<feature type="compositionally biased region" description="Low complexity" evidence="19">
    <location>
        <begin position="7"/>
        <end position="21"/>
    </location>
</feature>
<dbReference type="EMBL" id="JBEDNQ010000010">
    <property type="protein sequence ID" value="MEQ3553298.1"/>
    <property type="molecule type" value="Genomic_DNA"/>
</dbReference>
<dbReference type="InterPro" id="IPR023214">
    <property type="entry name" value="HAD_sf"/>
</dbReference>
<dbReference type="SMART" id="SM00831">
    <property type="entry name" value="Cation_ATPase_N"/>
    <property type="match status" value="1"/>
</dbReference>
<dbReference type="InterPro" id="IPR059000">
    <property type="entry name" value="ATPase_P-type_domA"/>
</dbReference>
<dbReference type="Proteomes" id="UP001494902">
    <property type="component" value="Unassembled WGS sequence"/>
</dbReference>
<dbReference type="InterPro" id="IPR023298">
    <property type="entry name" value="ATPase_P-typ_TM_dom_sf"/>
</dbReference>
<feature type="transmembrane region" description="Helical" evidence="20">
    <location>
        <begin position="112"/>
        <end position="128"/>
    </location>
</feature>
<keyword evidence="8" id="KW-0597">Phosphoprotein</keyword>
<comment type="catalytic activity">
    <reaction evidence="18">
        <text>ATP + H2O = ADP + phosphate + H(+)</text>
        <dbReference type="Rhea" id="RHEA:13065"/>
        <dbReference type="ChEBI" id="CHEBI:15377"/>
        <dbReference type="ChEBI" id="CHEBI:15378"/>
        <dbReference type="ChEBI" id="CHEBI:30616"/>
        <dbReference type="ChEBI" id="CHEBI:43474"/>
        <dbReference type="ChEBI" id="CHEBI:456216"/>
    </reaction>
</comment>
<keyword evidence="13" id="KW-1278">Translocase</keyword>
<evidence type="ECO:0000256" key="3">
    <source>
        <dbReference type="ARBA" id="ARBA00008746"/>
    </source>
</evidence>
<feature type="region of interest" description="Disordered" evidence="19">
    <location>
        <begin position="1"/>
        <end position="31"/>
    </location>
</feature>
<comment type="catalytic activity">
    <reaction evidence="17">
        <text>Mg(2+)(out) + ATP + H2O = Mg(2+)(in) + ADP + phosphate + H(+)</text>
        <dbReference type="Rhea" id="RHEA:10260"/>
        <dbReference type="ChEBI" id="CHEBI:15377"/>
        <dbReference type="ChEBI" id="CHEBI:15378"/>
        <dbReference type="ChEBI" id="CHEBI:18420"/>
        <dbReference type="ChEBI" id="CHEBI:30616"/>
        <dbReference type="ChEBI" id="CHEBI:43474"/>
        <dbReference type="ChEBI" id="CHEBI:456216"/>
        <dbReference type="EC" id="7.2.2.14"/>
    </reaction>
</comment>
<dbReference type="Pfam" id="PF13246">
    <property type="entry name" value="Cation_ATPase"/>
    <property type="match status" value="1"/>
</dbReference>
<dbReference type="SFLD" id="SFLDG00002">
    <property type="entry name" value="C1.7:_P-type_atpase_like"/>
    <property type="match status" value="1"/>
</dbReference>
<dbReference type="SUPFAM" id="SSF81660">
    <property type="entry name" value="Metal cation-transporting ATPase, ATP-binding domain N"/>
    <property type="match status" value="1"/>
</dbReference>
<dbReference type="InterPro" id="IPR018303">
    <property type="entry name" value="ATPase_P-typ_P_site"/>
</dbReference>
<keyword evidence="23" id="KW-1185">Reference proteome</keyword>
<feature type="transmembrane region" description="Helical" evidence="20">
    <location>
        <begin position="744"/>
        <end position="764"/>
    </location>
</feature>
<evidence type="ECO:0000256" key="9">
    <source>
        <dbReference type="ARBA" id="ARBA00022692"/>
    </source>
</evidence>
<evidence type="ECO:0000256" key="15">
    <source>
        <dbReference type="ARBA" id="ARBA00023136"/>
    </source>
</evidence>
<evidence type="ECO:0000256" key="14">
    <source>
        <dbReference type="ARBA" id="ARBA00022989"/>
    </source>
</evidence>
<dbReference type="PROSITE" id="PS00154">
    <property type="entry name" value="ATPASE_E1_E2"/>
    <property type="match status" value="1"/>
</dbReference>
<keyword evidence="11" id="KW-0067">ATP-binding</keyword>
<dbReference type="Pfam" id="PF00690">
    <property type="entry name" value="Cation_ATPase_N"/>
    <property type="match status" value="1"/>
</dbReference>
<dbReference type="PRINTS" id="PR01836">
    <property type="entry name" value="MGATPASE"/>
</dbReference>
<comment type="caution">
    <text evidence="22">The sequence shown here is derived from an EMBL/GenBank/DDBJ whole genome shotgun (WGS) entry which is preliminary data.</text>
</comment>
<keyword evidence="7" id="KW-0997">Cell inner membrane</keyword>
<evidence type="ECO:0000256" key="5">
    <source>
        <dbReference type="ARBA" id="ARBA00013555"/>
    </source>
</evidence>
<dbReference type="Gene3D" id="3.40.1110.10">
    <property type="entry name" value="Calcium-transporting ATPase, cytoplasmic domain N"/>
    <property type="match status" value="1"/>
</dbReference>
<protein>
    <recommendedName>
        <fullName evidence="5">Magnesium-transporting ATPase, P-type 1</fullName>
        <ecNumber evidence="4">7.2.2.14</ecNumber>
    </recommendedName>
    <alternativeName>
        <fullName evidence="16">Mg(2+) transport ATPase, P-type 1</fullName>
    </alternativeName>
</protein>
<keyword evidence="15 20" id="KW-0472">Membrane</keyword>
<dbReference type="Gene3D" id="2.70.150.10">
    <property type="entry name" value="Calcium-transporting ATPase, cytoplasmic transduction domain A"/>
    <property type="match status" value="1"/>
</dbReference>
<reference evidence="22 23" key="1">
    <citation type="submission" date="2024-03" db="EMBL/GenBank/DDBJ databases">
        <title>Draft genome sequence of Pseudonocardia nematodicida JCM 31783.</title>
        <authorList>
            <person name="Butdee W."/>
            <person name="Duangmal K."/>
        </authorList>
    </citation>
    <scope>NUCLEOTIDE SEQUENCE [LARGE SCALE GENOMIC DNA]</scope>
    <source>
        <strain evidence="22 23">JCM 31783</strain>
    </source>
</reference>
<evidence type="ECO:0000256" key="17">
    <source>
        <dbReference type="ARBA" id="ARBA00047295"/>
    </source>
</evidence>
<dbReference type="Gene3D" id="1.20.1110.10">
    <property type="entry name" value="Calcium-transporting ATPase, transmembrane domain"/>
    <property type="match status" value="1"/>
</dbReference>
<feature type="transmembrane region" description="Helical" evidence="20">
    <location>
        <begin position="324"/>
        <end position="349"/>
    </location>
</feature>
<evidence type="ECO:0000256" key="18">
    <source>
        <dbReference type="ARBA" id="ARBA00049360"/>
    </source>
</evidence>
<feature type="transmembrane region" description="Helical" evidence="20">
    <location>
        <begin position="882"/>
        <end position="904"/>
    </location>
</feature>
<feature type="transmembrane region" description="Helical" evidence="20">
    <location>
        <begin position="818"/>
        <end position="839"/>
    </location>
</feature>
<proteinExistence type="inferred from homology"/>
<dbReference type="SFLD" id="SFLDF00027">
    <property type="entry name" value="p-type_atpase"/>
    <property type="match status" value="1"/>
</dbReference>
<feature type="domain" description="Cation-transporting P-type ATPase N-terminal" evidence="21">
    <location>
        <begin position="35"/>
        <end position="108"/>
    </location>
</feature>
<gene>
    <name evidence="22" type="primary">mgtA</name>
    <name evidence="22" type="ORF">WIS52_22740</name>
</gene>
<dbReference type="InterPro" id="IPR023299">
    <property type="entry name" value="ATPase_P-typ_cyto_dom_N"/>
</dbReference>
<dbReference type="InterPro" id="IPR044492">
    <property type="entry name" value="P_typ_ATPase_HD_dom"/>
</dbReference>
<evidence type="ECO:0000256" key="1">
    <source>
        <dbReference type="ARBA" id="ARBA00003954"/>
    </source>
</evidence>
<name>A0ABV1KFS2_9PSEU</name>
<dbReference type="Pfam" id="PF00122">
    <property type="entry name" value="E1-E2_ATPase"/>
    <property type="match status" value="1"/>
</dbReference>
<evidence type="ECO:0000256" key="6">
    <source>
        <dbReference type="ARBA" id="ARBA00022475"/>
    </source>
</evidence>
<feature type="transmembrane region" description="Helical" evidence="20">
    <location>
        <begin position="716"/>
        <end position="738"/>
    </location>
</feature>
<keyword evidence="14 20" id="KW-1133">Transmembrane helix</keyword>
<accession>A0ABV1KFS2</accession>
<dbReference type="NCBIfam" id="TIGR01494">
    <property type="entry name" value="ATPase_P-type"/>
    <property type="match status" value="1"/>
</dbReference>
<dbReference type="NCBIfam" id="TIGR01524">
    <property type="entry name" value="ATPase-IIIB_Mg"/>
    <property type="match status" value="1"/>
</dbReference>
<dbReference type="SUPFAM" id="SSF81665">
    <property type="entry name" value="Calcium ATPase, transmembrane domain M"/>
    <property type="match status" value="1"/>
</dbReference>
<evidence type="ECO:0000256" key="12">
    <source>
        <dbReference type="ARBA" id="ARBA00022842"/>
    </source>
</evidence>
<dbReference type="SUPFAM" id="SSF81653">
    <property type="entry name" value="Calcium ATPase, transduction domain A"/>
    <property type="match status" value="1"/>
</dbReference>